<sequence length="79" mass="8744">MARENTEFEQIRDRLDVIAHLLCLLVDQNKIPAISDQIALLATHGLSGAEIGRIVGREANYVSASMNQQKKKGKQNANK</sequence>
<gene>
    <name evidence="1" type="ORF">HDF15_002255</name>
</gene>
<proteinExistence type="predicted"/>
<organism evidence="1 2">
    <name type="scientific">Granulicella mallensis</name>
    <dbReference type="NCBI Taxonomy" id="940614"/>
    <lineage>
        <taxon>Bacteria</taxon>
        <taxon>Pseudomonadati</taxon>
        <taxon>Acidobacteriota</taxon>
        <taxon>Terriglobia</taxon>
        <taxon>Terriglobales</taxon>
        <taxon>Acidobacteriaceae</taxon>
        <taxon>Granulicella</taxon>
    </lineage>
</organism>
<comment type="caution">
    <text evidence="1">The sequence shown here is derived from an EMBL/GenBank/DDBJ whole genome shotgun (WGS) entry which is preliminary data.</text>
</comment>
<protein>
    <submittedName>
        <fullName evidence="1">Uncharacterized protein</fullName>
    </submittedName>
</protein>
<dbReference type="Proteomes" id="UP000584867">
    <property type="component" value="Unassembled WGS sequence"/>
</dbReference>
<accession>A0A7W7ZPW7</accession>
<dbReference type="RefSeq" id="WP_184255423.1">
    <property type="nucleotide sequence ID" value="NZ_JACHIO010000008.1"/>
</dbReference>
<evidence type="ECO:0000313" key="2">
    <source>
        <dbReference type="Proteomes" id="UP000584867"/>
    </source>
</evidence>
<name>A0A7W7ZPW7_9BACT</name>
<dbReference type="AlphaFoldDB" id="A0A7W7ZPW7"/>
<evidence type="ECO:0000313" key="1">
    <source>
        <dbReference type="EMBL" id="MBB5063907.1"/>
    </source>
</evidence>
<reference evidence="1 2" key="1">
    <citation type="submission" date="2020-08" db="EMBL/GenBank/DDBJ databases">
        <title>Genomic Encyclopedia of Type Strains, Phase IV (KMG-V): Genome sequencing to study the core and pangenomes of soil and plant-associated prokaryotes.</title>
        <authorList>
            <person name="Whitman W."/>
        </authorList>
    </citation>
    <scope>NUCLEOTIDE SEQUENCE [LARGE SCALE GENOMIC DNA]</scope>
    <source>
        <strain evidence="1 2">X5P3</strain>
    </source>
</reference>
<dbReference type="EMBL" id="JACHIO010000008">
    <property type="protein sequence ID" value="MBB5063907.1"/>
    <property type="molecule type" value="Genomic_DNA"/>
</dbReference>